<evidence type="ECO:0000256" key="1">
    <source>
        <dbReference type="SAM" id="MobiDB-lite"/>
    </source>
</evidence>
<gene>
    <name evidence="2" type="ORF">HaLaN_31664</name>
</gene>
<sequence>PGSSRCRSPALLHPLQAVNMR</sequence>
<protein>
    <submittedName>
        <fullName evidence="2">Uncharacterized protein</fullName>
    </submittedName>
</protein>
<dbReference type="Proteomes" id="UP000485058">
    <property type="component" value="Unassembled WGS sequence"/>
</dbReference>
<accession>A0A6A0AIU2</accession>
<feature type="region of interest" description="Disordered" evidence="1">
    <location>
        <begin position="1"/>
        <end position="21"/>
    </location>
</feature>
<dbReference type="AlphaFoldDB" id="A0A6A0AIU2"/>
<evidence type="ECO:0000313" key="2">
    <source>
        <dbReference type="EMBL" id="GFH32445.1"/>
    </source>
</evidence>
<dbReference type="EMBL" id="BLLF01006653">
    <property type="protein sequence ID" value="GFH32445.1"/>
    <property type="molecule type" value="Genomic_DNA"/>
</dbReference>
<organism evidence="2 3">
    <name type="scientific">Haematococcus lacustris</name>
    <name type="common">Green alga</name>
    <name type="synonym">Haematococcus pluvialis</name>
    <dbReference type="NCBI Taxonomy" id="44745"/>
    <lineage>
        <taxon>Eukaryota</taxon>
        <taxon>Viridiplantae</taxon>
        <taxon>Chlorophyta</taxon>
        <taxon>core chlorophytes</taxon>
        <taxon>Chlorophyceae</taxon>
        <taxon>CS clade</taxon>
        <taxon>Chlamydomonadales</taxon>
        <taxon>Haematococcaceae</taxon>
        <taxon>Haematococcus</taxon>
    </lineage>
</organism>
<feature type="non-terminal residue" evidence="2">
    <location>
        <position position="1"/>
    </location>
</feature>
<proteinExistence type="predicted"/>
<comment type="caution">
    <text evidence="2">The sequence shown here is derived from an EMBL/GenBank/DDBJ whole genome shotgun (WGS) entry which is preliminary data.</text>
</comment>
<evidence type="ECO:0000313" key="3">
    <source>
        <dbReference type="Proteomes" id="UP000485058"/>
    </source>
</evidence>
<name>A0A6A0AIU2_HAELA</name>
<reference evidence="2 3" key="1">
    <citation type="submission" date="2020-02" db="EMBL/GenBank/DDBJ databases">
        <title>Draft genome sequence of Haematococcus lacustris strain NIES-144.</title>
        <authorList>
            <person name="Morimoto D."/>
            <person name="Nakagawa S."/>
            <person name="Yoshida T."/>
            <person name="Sawayama S."/>
        </authorList>
    </citation>
    <scope>NUCLEOTIDE SEQUENCE [LARGE SCALE GENOMIC DNA]</scope>
    <source>
        <strain evidence="2 3">NIES-144</strain>
    </source>
</reference>
<keyword evidence="3" id="KW-1185">Reference proteome</keyword>